<dbReference type="InterPro" id="IPR005181">
    <property type="entry name" value="SASA"/>
</dbReference>
<protein>
    <submittedName>
        <fullName evidence="4">Sialate O-acetylesterase</fullName>
    </submittedName>
</protein>
<dbReference type="GO" id="GO:0016788">
    <property type="term" value="F:hydrolase activity, acting on ester bonds"/>
    <property type="evidence" value="ECO:0007669"/>
    <property type="project" value="UniProtKB-ARBA"/>
</dbReference>
<dbReference type="OrthoDB" id="9795554at2"/>
<organism evidence="4 5">
    <name type="scientific">Hymenobacter jejuensis</name>
    <dbReference type="NCBI Taxonomy" id="2502781"/>
    <lineage>
        <taxon>Bacteria</taxon>
        <taxon>Pseudomonadati</taxon>
        <taxon>Bacteroidota</taxon>
        <taxon>Cytophagia</taxon>
        <taxon>Cytophagales</taxon>
        <taxon>Hymenobacteraceae</taxon>
        <taxon>Hymenobacter</taxon>
    </lineage>
</organism>
<keyword evidence="1" id="KW-0378">Hydrolase</keyword>
<gene>
    <name evidence="4" type="ORF">FHG12_03535</name>
</gene>
<feature type="domain" description="Sialate O-acetylesterase" evidence="3">
    <location>
        <begin position="46"/>
        <end position="280"/>
    </location>
</feature>
<dbReference type="InterPro" id="IPR052940">
    <property type="entry name" value="Carb_Esterase_6"/>
</dbReference>
<dbReference type="Gene3D" id="3.40.50.1110">
    <property type="entry name" value="SGNH hydrolase"/>
    <property type="match status" value="1"/>
</dbReference>
<reference evidence="4 5" key="1">
    <citation type="submission" date="2019-06" db="EMBL/GenBank/DDBJ databases">
        <authorList>
            <person name="Srinivasan S."/>
        </authorList>
    </citation>
    <scope>NUCLEOTIDE SEQUENCE [LARGE SCALE GENOMIC DNA]</scope>
    <source>
        <strain evidence="4 5">17J68-5</strain>
    </source>
</reference>
<name>A0A5B7ZXJ9_9BACT</name>
<dbReference type="KEGG" id="hyj:FHG12_03535"/>
<feature type="signal peptide" evidence="2">
    <location>
        <begin position="1"/>
        <end position="26"/>
    </location>
</feature>
<dbReference type="InterPro" id="IPR036514">
    <property type="entry name" value="SGNH_hydro_sf"/>
</dbReference>
<dbReference type="SUPFAM" id="SSF52266">
    <property type="entry name" value="SGNH hydrolase"/>
    <property type="match status" value="1"/>
</dbReference>
<dbReference type="PANTHER" id="PTHR31988:SF19">
    <property type="entry name" value="9-O-ACETYL-N-ACETYLNEURAMINIC ACID DEACETYLASE-RELATED"/>
    <property type="match status" value="1"/>
</dbReference>
<evidence type="ECO:0000259" key="3">
    <source>
        <dbReference type="Pfam" id="PF03629"/>
    </source>
</evidence>
<dbReference type="AlphaFoldDB" id="A0A5B7ZXJ9"/>
<feature type="chain" id="PRO_5023126006" evidence="2">
    <location>
        <begin position="27"/>
        <end position="297"/>
    </location>
</feature>
<dbReference type="Proteomes" id="UP000305398">
    <property type="component" value="Chromosome"/>
</dbReference>
<evidence type="ECO:0000313" key="5">
    <source>
        <dbReference type="Proteomes" id="UP000305398"/>
    </source>
</evidence>
<evidence type="ECO:0000313" key="4">
    <source>
        <dbReference type="EMBL" id="QDA59236.1"/>
    </source>
</evidence>
<evidence type="ECO:0000256" key="1">
    <source>
        <dbReference type="ARBA" id="ARBA00022801"/>
    </source>
</evidence>
<accession>A0A5B7ZXJ9</accession>
<sequence length="297" mass="32326">MRCAAAKWPGFLSLLLLLLVAERLPAQGLQPRLCEQATPPKTKEKFKLYLLVGQSNMAGRGAVEAQDTVPNRRVLRLNKEGAWEIAKDPVHFDKAAAGVGPGLTFGKTLAALDTSVVIGLIPCAVGGSGINVWQPGAFYAATNTNPYDDAIRRAKAAMQSGTLAGIIWHQGESDSKPDLSSAYGKNLTELIARFRRDLQSPDVPFVAGQLPEFQFVQTDSIGKQHVNADAIRVNQAVAQLKKTVPHYDYVTAEGTRDRGDRLHFDAVSARLMGRRYALAIKALQQKNAKARSRVRAK</sequence>
<dbReference type="EMBL" id="CP040896">
    <property type="protein sequence ID" value="QDA59236.1"/>
    <property type="molecule type" value="Genomic_DNA"/>
</dbReference>
<keyword evidence="2" id="KW-0732">Signal</keyword>
<dbReference type="Pfam" id="PF03629">
    <property type="entry name" value="SASA"/>
    <property type="match status" value="1"/>
</dbReference>
<evidence type="ECO:0000256" key="2">
    <source>
        <dbReference type="SAM" id="SignalP"/>
    </source>
</evidence>
<proteinExistence type="predicted"/>
<dbReference type="PANTHER" id="PTHR31988">
    <property type="entry name" value="ESTERASE, PUTATIVE (DUF303)-RELATED"/>
    <property type="match status" value="1"/>
</dbReference>
<keyword evidence="5" id="KW-1185">Reference proteome</keyword>